<accession>A0A8S1KSP1</accession>
<organism evidence="1 2">
    <name type="scientific">Paramecium primaurelia</name>
    <dbReference type="NCBI Taxonomy" id="5886"/>
    <lineage>
        <taxon>Eukaryota</taxon>
        <taxon>Sar</taxon>
        <taxon>Alveolata</taxon>
        <taxon>Ciliophora</taxon>
        <taxon>Intramacronucleata</taxon>
        <taxon>Oligohymenophorea</taxon>
        <taxon>Peniculida</taxon>
        <taxon>Parameciidae</taxon>
        <taxon>Paramecium</taxon>
    </lineage>
</organism>
<evidence type="ECO:0000313" key="2">
    <source>
        <dbReference type="Proteomes" id="UP000688137"/>
    </source>
</evidence>
<gene>
    <name evidence="1" type="ORF">PPRIM_AZ9-3.1.T0230305</name>
</gene>
<dbReference type="OMA" id="TMKHIAY"/>
<reference evidence="1" key="1">
    <citation type="submission" date="2021-01" db="EMBL/GenBank/DDBJ databases">
        <authorList>
            <consortium name="Genoscope - CEA"/>
            <person name="William W."/>
        </authorList>
    </citation>
    <scope>NUCLEOTIDE SEQUENCE</scope>
</reference>
<evidence type="ECO:0000313" key="1">
    <source>
        <dbReference type="EMBL" id="CAD8055686.1"/>
    </source>
</evidence>
<name>A0A8S1KSP1_PARPR</name>
<dbReference type="EMBL" id="CAJJDM010000021">
    <property type="protein sequence ID" value="CAD8055686.1"/>
    <property type="molecule type" value="Genomic_DNA"/>
</dbReference>
<dbReference type="Proteomes" id="UP000688137">
    <property type="component" value="Unassembled WGS sequence"/>
</dbReference>
<protein>
    <submittedName>
        <fullName evidence="1">Uncharacterized protein</fullName>
    </submittedName>
</protein>
<keyword evidence="2" id="KW-1185">Reference proteome</keyword>
<comment type="caution">
    <text evidence="1">The sequence shown here is derived from an EMBL/GenBank/DDBJ whole genome shotgun (WGS) entry which is preliminary data.</text>
</comment>
<sequence>MFFIFLFFIQNSQPEHIIIHYPQFCAQYRFTFIKVANQLNLSILNIPSEEQSIILLNNSNSIIQYQWDVFELDIKYWLNIYFYQQFPILNMPVNQLNQIQENLLIFYGLNQSYYTYLLNLTYDYPLYMFYYANPHNHKINQEFFIQNYSIYQDYLIIRRRQDNYDHLLLIQSLNQIKPFLEKYSKPYQQQYFTMKHIAYLKQNQNSRAFLYISFNLYQYKEQKLIIQRQSDIYRQSKSNKNVVFIITEPIFMAKILLQRFLYKNIKDGPFLIYLEFNQFKFNIFNKEWNNYYVSQWLQQYIRNEFQSLLFNLNQYLQQIPYLTLSQQKVQTEIQNKIHSITLLDLILQKPLQQNILLIRLIPYCYNSFKLFSKLSKFRKDNLIILYSINQLIYDEYEMLMITNNQTLIIDNTNDNQLIQTLIQYIQV</sequence>
<proteinExistence type="predicted"/>
<dbReference type="AlphaFoldDB" id="A0A8S1KSP1"/>